<dbReference type="Gene3D" id="1.10.10.10">
    <property type="entry name" value="Winged helix-like DNA-binding domain superfamily/Winged helix DNA-binding domain"/>
    <property type="match status" value="1"/>
</dbReference>
<dbReference type="SUPFAM" id="SSF46785">
    <property type="entry name" value="Winged helix' DNA-binding domain"/>
    <property type="match status" value="1"/>
</dbReference>
<dbReference type="SMART" id="SM00418">
    <property type="entry name" value="HTH_ARSR"/>
    <property type="match status" value="1"/>
</dbReference>
<proteinExistence type="predicted"/>
<accession>A0A3B0ZXS2</accession>
<organism evidence="5">
    <name type="scientific">hydrothermal vent metagenome</name>
    <dbReference type="NCBI Taxonomy" id="652676"/>
    <lineage>
        <taxon>unclassified sequences</taxon>
        <taxon>metagenomes</taxon>
        <taxon>ecological metagenomes</taxon>
    </lineage>
</organism>
<sequence length="112" mass="12377">MSNNSIKNHLDNQRLAEAFKALSNPNRLKIFQQLMDCCTPGTVCSAEAVTKSCVGDLGNGLDIAPSTLSHHIKELSRAGLIRMERRGQHVDCWIDPGILEQLSQFFKGDLNP</sequence>
<evidence type="ECO:0000259" key="4">
    <source>
        <dbReference type="PROSITE" id="PS50987"/>
    </source>
</evidence>
<dbReference type="InterPro" id="IPR051081">
    <property type="entry name" value="HTH_MetalResp_TranReg"/>
</dbReference>
<feature type="domain" description="HTH arsR-type" evidence="4">
    <location>
        <begin position="7"/>
        <end position="112"/>
    </location>
</feature>
<dbReference type="InterPro" id="IPR036390">
    <property type="entry name" value="WH_DNA-bd_sf"/>
</dbReference>
<dbReference type="InterPro" id="IPR036388">
    <property type="entry name" value="WH-like_DNA-bd_sf"/>
</dbReference>
<keyword evidence="3" id="KW-0804">Transcription</keyword>
<protein>
    <recommendedName>
        <fullName evidence="4">HTH arsR-type domain-containing protein</fullName>
    </recommendedName>
</protein>
<keyword evidence="2" id="KW-0238">DNA-binding</keyword>
<evidence type="ECO:0000256" key="3">
    <source>
        <dbReference type="ARBA" id="ARBA00023163"/>
    </source>
</evidence>
<reference evidence="5" key="1">
    <citation type="submission" date="2018-06" db="EMBL/GenBank/DDBJ databases">
        <authorList>
            <person name="Zhirakovskaya E."/>
        </authorList>
    </citation>
    <scope>NUCLEOTIDE SEQUENCE</scope>
</reference>
<evidence type="ECO:0000256" key="1">
    <source>
        <dbReference type="ARBA" id="ARBA00023015"/>
    </source>
</evidence>
<evidence type="ECO:0000313" key="5">
    <source>
        <dbReference type="EMBL" id="VAW96571.1"/>
    </source>
</evidence>
<keyword evidence="1" id="KW-0805">Transcription regulation</keyword>
<dbReference type="Pfam" id="PF12840">
    <property type="entry name" value="HTH_20"/>
    <property type="match status" value="1"/>
</dbReference>
<dbReference type="GO" id="GO:0003677">
    <property type="term" value="F:DNA binding"/>
    <property type="evidence" value="ECO:0007669"/>
    <property type="project" value="UniProtKB-KW"/>
</dbReference>
<dbReference type="AlphaFoldDB" id="A0A3B0ZXS2"/>
<gene>
    <name evidence="5" type="ORF">MNBD_GAMMA20-2215</name>
</gene>
<dbReference type="GO" id="GO:0003700">
    <property type="term" value="F:DNA-binding transcription factor activity"/>
    <property type="evidence" value="ECO:0007669"/>
    <property type="project" value="InterPro"/>
</dbReference>
<evidence type="ECO:0000256" key="2">
    <source>
        <dbReference type="ARBA" id="ARBA00023125"/>
    </source>
</evidence>
<dbReference type="InterPro" id="IPR011991">
    <property type="entry name" value="ArsR-like_HTH"/>
</dbReference>
<dbReference type="NCBIfam" id="NF033788">
    <property type="entry name" value="HTH_metalloreg"/>
    <property type="match status" value="1"/>
</dbReference>
<name>A0A3B0ZXS2_9ZZZZ</name>
<dbReference type="PANTHER" id="PTHR33154">
    <property type="entry name" value="TRANSCRIPTIONAL REGULATOR, ARSR FAMILY"/>
    <property type="match status" value="1"/>
</dbReference>
<dbReference type="CDD" id="cd00090">
    <property type="entry name" value="HTH_ARSR"/>
    <property type="match status" value="1"/>
</dbReference>
<dbReference type="EMBL" id="UOFU01000099">
    <property type="protein sequence ID" value="VAW96571.1"/>
    <property type="molecule type" value="Genomic_DNA"/>
</dbReference>
<dbReference type="InterPro" id="IPR001845">
    <property type="entry name" value="HTH_ArsR_DNA-bd_dom"/>
</dbReference>
<dbReference type="PANTHER" id="PTHR33154:SF18">
    <property type="entry name" value="ARSENICAL RESISTANCE OPERON REPRESSOR"/>
    <property type="match status" value="1"/>
</dbReference>
<dbReference type="PROSITE" id="PS50987">
    <property type="entry name" value="HTH_ARSR_2"/>
    <property type="match status" value="1"/>
</dbReference>